<accession>A0A9W9N788</accession>
<dbReference type="Gene3D" id="2.60.120.650">
    <property type="entry name" value="Cupin"/>
    <property type="match status" value="1"/>
</dbReference>
<reference evidence="3" key="1">
    <citation type="submission" date="2022-11" db="EMBL/GenBank/DDBJ databases">
        <authorList>
            <person name="Petersen C."/>
        </authorList>
    </citation>
    <scope>NUCLEOTIDE SEQUENCE</scope>
    <source>
        <strain evidence="3">IBT 20477</strain>
    </source>
</reference>
<proteinExistence type="predicted"/>
<evidence type="ECO:0000313" key="3">
    <source>
        <dbReference type="EMBL" id="KAJ5214555.1"/>
    </source>
</evidence>
<protein>
    <recommendedName>
        <fullName evidence="2">JmjC domain-containing protein</fullName>
    </recommendedName>
</protein>
<gene>
    <name evidence="3" type="ORF">N7449_001724</name>
</gene>
<evidence type="ECO:0000259" key="2">
    <source>
        <dbReference type="PROSITE" id="PS51184"/>
    </source>
</evidence>
<dbReference type="OrthoDB" id="263283at2759"/>
<dbReference type="Proteomes" id="UP001150942">
    <property type="component" value="Unassembled WGS sequence"/>
</dbReference>
<feature type="non-terminal residue" evidence="3">
    <location>
        <position position="543"/>
    </location>
</feature>
<dbReference type="InterPro" id="IPR003347">
    <property type="entry name" value="JmjC_dom"/>
</dbReference>
<dbReference type="PANTHER" id="PTHR39474:SF1">
    <property type="entry name" value="FUNGAL SPECIFIC TRANSCRIPTION FACTOR"/>
    <property type="match status" value="1"/>
</dbReference>
<dbReference type="SMART" id="SM00558">
    <property type="entry name" value="JmjC"/>
    <property type="match status" value="1"/>
</dbReference>
<dbReference type="PROSITE" id="PS51184">
    <property type="entry name" value="JMJC"/>
    <property type="match status" value="1"/>
</dbReference>
<evidence type="ECO:0000256" key="1">
    <source>
        <dbReference type="SAM" id="MobiDB-lite"/>
    </source>
</evidence>
<organism evidence="3 4">
    <name type="scientific">Penicillium cf. viridicatum</name>
    <dbReference type="NCBI Taxonomy" id="2972119"/>
    <lineage>
        <taxon>Eukaryota</taxon>
        <taxon>Fungi</taxon>
        <taxon>Dikarya</taxon>
        <taxon>Ascomycota</taxon>
        <taxon>Pezizomycotina</taxon>
        <taxon>Eurotiomycetes</taxon>
        <taxon>Eurotiomycetidae</taxon>
        <taxon>Eurotiales</taxon>
        <taxon>Aspergillaceae</taxon>
        <taxon>Penicillium</taxon>
    </lineage>
</organism>
<dbReference type="PANTHER" id="PTHR39474">
    <property type="entry name" value="UNNAMED PRODUCT"/>
    <property type="match status" value="1"/>
</dbReference>
<feature type="compositionally biased region" description="Polar residues" evidence="1">
    <location>
        <begin position="459"/>
        <end position="470"/>
    </location>
</feature>
<keyword evidence="4" id="KW-1185">Reference proteome</keyword>
<dbReference type="EMBL" id="JAPQKQ010000001">
    <property type="protein sequence ID" value="KAJ5214555.1"/>
    <property type="molecule type" value="Genomic_DNA"/>
</dbReference>
<dbReference type="AlphaFoldDB" id="A0A9W9N788"/>
<evidence type="ECO:0000313" key="4">
    <source>
        <dbReference type="Proteomes" id="UP001150942"/>
    </source>
</evidence>
<feature type="domain" description="JmjC" evidence="2">
    <location>
        <begin position="180"/>
        <end position="350"/>
    </location>
</feature>
<reference evidence="3" key="2">
    <citation type="journal article" date="2023" name="IMA Fungus">
        <title>Comparative genomic study of the Penicillium genus elucidates a diverse pangenome and 15 lateral gene transfer events.</title>
        <authorList>
            <person name="Petersen C."/>
            <person name="Sorensen T."/>
            <person name="Nielsen M.R."/>
            <person name="Sondergaard T.E."/>
            <person name="Sorensen J.L."/>
            <person name="Fitzpatrick D.A."/>
            <person name="Frisvad J.C."/>
            <person name="Nielsen K.L."/>
        </authorList>
    </citation>
    <scope>NUCLEOTIDE SEQUENCE</scope>
    <source>
        <strain evidence="3">IBT 20477</strain>
    </source>
</reference>
<dbReference type="SUPFAM" id="SSF51197">
    <property type="entry name" value="Clavaminate synthase-like"/>
    <property type="match status" value="1"/>
</dbReference>
<comment type="caution">
    <text evidence="3">The sequence shown here is derived from an EMBL/GenBank/DDBJ whole genome shotgun (WGS) entry which is preliminary data.</text>
</comment>
<sequence length="543" mass="59897">LPPPTSVWMKLKPWSIRVWARLSRPSLYHNPRSSVRNFSASSLSQYRPLDILENATLDTFRQRCFLPERPAILPRSTFQDLPARKQWFKRASPESTPNPVASLNVEYLQKHGADAFVPLELTEFTSTDAESESESDGGTTETHSFRQFHAPLTLFLDWMRTAETTPQSTRLYLAQCQLLDLPPVLREDFPTPGLVARAGKGDVYDTNVWIGHPPTYTPLHRDPNPNLFVQLAGEKVVRLLAPADGQAVFGAVRRQLGKSGSWEAAAFRGEEMMQGRERALLDEMVWGTPVSAGSDTGVGFEACLGAGDGLFIPKGWWHSIKGVGGGVTASVNWWFRYLTSYKPRTMQVSRTVYRAALLHLSVNSFVRASIPAGTTTLTSLNAATQAPNTRLYSILFPQCTTAFKASDCTRQTRTMCDSSSNSGSAAAASSNPATQNADTPNQETQEQEPKKNLYLPASDPSNPIANQQEDGSIKLDMSGGGTEVKLDHLGPMVVNVDGTLSQIGNWQQMTEIEKNNTLRVLGKRNQKRLEALRAKEKAEGESE</sequence>
<dbReference type="InterPro" id="IPR041667">
    <property type="entry name" value="Cupin_8"/>
</dbReference>
<dbReference type="Pfam" id="PF13621">
    <property type="entry name" value="Cupin_8"/>
    <property type="match status" value="1"/>
</dbReference>
<feature type="region of interest" description="Disordered" evidence="1">
    <location>
        <begin position="413"/>
        <end position="479"/>
    </location>
</feature>
<feature type="compositionally biased region" description="Low complexity" evidence="1">
    <location>
        <begin position="418"/>
        <end position="437"/>
    </location>
</feature>
<name>A0A9W9N788_9EURO</name>